<organism evidence="4 5">
    <name type="scientific">Bacillus salitolerans</name>
    <dbReference type="NCBI Taxonomy" id="1437434"/>
    <lineage>
        <taxon>Bacteria</taxon>
        <taxon>Bacillati</taxon>
        <taxon>Bacillota</taxon>
        <taxon>Bacilli</taxon>
        <taxon>Bacillales</taxon>
        <taxon>Bacillaceae</taxon>
        <taxon>Bacillus</taxon>
    </lineage>
</organism>
<dbReference type="InterPro" id="IPR001633">
    <property type="entry name" value="EAL_dom"/>
</dbReference>
<feature type="transmembrane region" description="Helical" evidence="1">
    <location>
        <begin position="136"/>
        <end position="155"/>
    </location>
</feature>
<dbReference type="SUPFAM" id="SSF141868">
    <property type="entry name" value="EAL domain-like"/>
    <property type="match status" value="1"/>
</dbReference>
<dbReference type="InterPro" id="IPR052155">
    <property type="entry name" value="Biofilm_reg_signaling"/>
</dbReference>
<dbReference type="EMBL" id="JBHUEM010000052">
    <property type="protein sequence ID" value="MFD1738930.1"/>
    <property type="molecule type" value="Genomic_DNA"/>
</dbReference>
<dbReference type="InterPro" id="IPR000160">
    <property type="entry name" value="GGDEF_dom"/>
</dbReference>
<dbReference type="InterPro" id="IPR035919">
    <property type="entry name" value="EAL_sf"/>
</dbReference>
<evidence type="ECO:0000256" key="1">
    <source>
        <dbReference type="SAM" id="Phobius"/>
    </source>
</evidence>
<proteinExistence type="predicted"/>
<dbReference type="SMART" id="SM00267">
    <property type="entry name" value="GGDEF"/>
    <property type="match status" value="1"/>
</dbReference>
<name>A0ABW4LUY4_9BACI</name>
<dbReference type="PROSITE" id="PS50887">
    <property type="entry name" value="GGDEF"/>
    <property type="match status" value="1"/>
</dbReference>
<feature type="domain" description="EAL" evidence="2">
    <location>
        <begin position="364"/>
        <end position="617"/>
    </location>
</feature>
<dbReference type="InterPro" id="IPR043128">
    <property type="entry name" value="Rev_trsase/Diguanyl_cyclase"/>
</dbReference>
<dbReference type="InterPro" id="IPR029787">
    <property type="entry name" value="Nucleotide_cyclase"/>
</dbReference>
<dbReference type="NCBIfam" id="TIGR00254">
    <property type="entry name" value="GGDEF"/>
    <property type="match status" value="1"/>
</dbReference>
<dbReference type="PANTHER" id="PTHR44757:SF2">
    <property type="entry name" value="BIOFILM ARCHITECTURE MAINTENANCE PROTEIN MBAA"/>
    <property type="match status" value="1"/>
</dbReference>
<feature type="domain" description="GGDEF" evidence="3">
    <location>
        <begin position="223"/>
        <end position="355"/>
    </location>
</feature>
<feature type="transmembrane region" description="Helical" evidence="1">
    <location>
        <begin position="109"/>
        <end position="124"/>
    </location>
</feature>
<dbReference type="PANTHER" id="PTHR44757">
    <property type="entry name" value="DIGUANYLATE CYCLASE DGCP"/>
    <property type="match status" value="1"/>
</dbReference>
<dbReference type="Pfam" id="PF00563">
    <property type="entry name" value="EAL"/>
    <property type="match status" value="1"/>
</dbReference>
<dbReference type="CDD" id="cd01948">
    <property type="entry name" value="EAL"/>
    <property type="match status" value="1"/>
</dbReference>
<evidence type="ECO:0000313" key="4">
    <source>
        <dbReference type="EMBL" id="MFD1738930.1"/>
    </source>
</evidence>
<protein>
    <submittedName>
        <fullName evidence="4">Bifunctional diguanylate cyclase/phosphodiesterase</fullName>
    </submittedName>
</protein>
<gene>
    <name evidence="4" type="ORF">ACFSCX_20670</name>
</gene>
<dbReference type="SMART" id="SM00052">
    <property type="entry name" value="EAL"/>
    <property type="match status" value="1"/>
</dbReference>
<feature type="transmembrane region" description="Helical" evidence="1">
    <location>
        <begin position="37"/>
        <end position="56"/>
    </location>
</feature>
<keyword evidence="1" id="KW-0812">Transmembrane</keyword>
<dbReference type="Proteomes" id="UP001597214">
    <property type="component" value="Unassembled WGS sequence"/>
</dbReference>
<dbReference type="RefSeq" id="WP_377930156.1">
    <property type="nucleotide sequence ID" value="NZ_JBHUEM010000052.1"/>
</dbReference>
<keyword evidence="1" id="KW-0472">Membrane</keyword>
<dbReference type="Pfam" id="PF00990">
    <property type="entry name" value="GGDEF"/>
    <property type="match status" value="1"/>
</dbReference>
<accession>A0ABW4LUY4</accession>
<evidence type="ECO:0000313" key="5">
    <source>
        <dbReference type="Proteomes" id="UP001597214"/>
    </source>
</evidence>
<dbReference type="SUPFAM" id="SSF55073">
    <property type="entry name" value="Nucleotide cyclase"/>
    <property type="match status" value="1"/>
</dbReference>
<evidence type="ECO:0000259" key="3">
    <source>
        <dbReference type="PROSITE" id="PS50887"/>
    </source>
</evidence>
<comment type="caution">
    <text evidence="4">The sequence shown here is derived from an EMBL/GenBank/DDBJ whole genome shotgun (WGS) entry which is preliminary data.</text>
</comment>
<feature type="transmembrane region" description="Helical" evidence="1">
    <location>
        <begin position="63"/>
        <end position="80"/>
    </location>
</feature>
<reference evidence="5" key="1">
    <citation type="journal article" date="2019" name="Int. J. Syst. Evol. Microbiol.">
        <title>The Global Catalogue of Microorganisms (GCM) 10K type strain sequencing project: providing services to taxonomists for standard genome sequencing and annotation.</title>
        <authorList>
            <consortium name="The Broad Institute Genomics Platform"/>
            <consortium name="The Broad Institute Genome Sequencing Center for Infectious Disease"/>
            <person name="Wu L."/>
            <person name="Ma J."/>
        </authorList>
    </citation>
    <scope>NUCLEOTIDE SEQUENCE [LARGE SCALE GENOMIC DNA]</scope>
    <source>
        <strain evidence="5">CCUG 49339</strain>
    </source>
</reference>
<dbReference type="Gene3D" id="3.30.70.270">
    <property type="match status" value="1"/>
</dbReference>
<sequence>MNILEVIHKRNQKMIIVIWFGLISFTILNFFDTGTTFHAIVWFGYPIAIIPTILCWNKKSITFTMYTITAYSLVLLALVNYMDHHYVNYIFLFLPLLLSALYPDVRNFLFSYVGSSVSIVYFSYKYGHEYFVLWESYYSIHLVILTTLMALITFYSSQLSEKLRLDAEKKANKAKKETEKAKALTRETIQYLAYNDPLTGLPNRNAFLKQFKDRIKNNQNENNHIALLYFDLDNFKRINDTLGHHVGDDLLKEIVNRLSANCQEGTIYRLGGDEFGWVIDLGQDLLVAEQSARKLLSLFQTSTQLGTMNIYISPSVGISIYPIDGTTAEQLLKQADMAMYRAKENGKNTYAFYNAQMSSDQEQQFYLEADLRKAIKNDEFVLHYQPIVESKTFKLKGFEVLLRWEHPDYQVVPPHRFIPLAEETNLILPMGEWVLRNACLQAKVWQDTYQTSVTVAVNLSIKQFLQNDLADQIKQILKETKLSPELLELEITESMTMNAMHTQEVLKELKQIGVKVAIDDFGTGYSSFAYLKKFSVDQLKIDRSFIRDMESGDTDLAIVRTIVSMAKHLQLEVVAEGVEEINQLHELQKMDCDFIQGYYFSKPVPPNEAEQFIKSQMKFGKVIEG</sequence>
<dbReference type="CDD" id="cd01949">
    <property type="entry name" value="GGDEF"/>
    <property type="match status" value="1"/>
</dbReference>
<keyword evidence="1" id="KW-1133">Transmembrane helix</keyword>
<feature type="transmembrane region" description="Helical" evidence="1">
    <location>
        <begin position="12"/>
        <end position="31"/>
    </location>
</feature>
<dbReference type="Gene3D" id="3.20.20.450">
    <property type="entry name" value="EAL domain"/>
    <property type="match status" value="1"/>
</dbReference>
<dbReference type="PROSITE" id="PS50883">
    <property type="entry name" value="EAL"/>
    <property type="match status" value="1"/>
</dbReference>
<evidence type="ECO:0000259" key="2">
    <source>
        <dbReference type="PROSITE" id="PS50883"/>
    </source>
</evidence>
<keyword evidence="5" id="KW-1185">Reference proteome</keyword>